<keyword evidence="8" id="KW-1015">Disulfide bond</keyword>
<dbReference type="STRING" id="5599.A0A177D5G1"/>
<comment type="similarity">
    <text evidence="2 13">Belongs to the glycosyl hydrolase 28 family.</text>
</comment>
<evidence type="ECO:0000256" key="7">
    <source>
        <dbReference type="ARBA" id="ARBA00022801"/>
    </source>
</evidence>
<name>A0A177D5G1_ALTAL</name>
<keyword evidence="4" id="KW-0964">Secreted</keyword>
<keyword evidence="16" id="KW-1185">Reference proteome</keyword>
<dbReference type="SUPFAM" id="SSF51126">
    <property type="entry name" value="Pectin lyase-like"/>
    <property type="match status" value="1"/>
</dbReference>
<dbReference type="EMBL" id="KV441498">
    <property type="protein sequence ID" value="OAG14756.1"/>
    <property type="molecule type" value="Genomic_DNA"/>
</dbReference>
<dbReference type="GO" id="GO:0005576">
    <property type="term" value="C:extracellular region"/>
    <property type="evidence" value="ECO:0007669"/>
    <property type="project" value="UniProtKB-SubCell"/>
</dbReference>
<dbReference type="Pfam" id="PF00295">
    <property type="entry name" value="Glyco_hydro_28"/>
    <property type="match status" value="1"/>
</dbReference>
<keyword evidence="7 13" id="KW-0378">Hydrolase</keyword>
<dbReference type="PANTHER" id="PTHR31884:SF1">
    <property type="entry name" value="POLYGALACTURONASE"/>
    <property type="match status" value="1"/>
</dbReference>
<feature type="signal peptide" evidence="14">
    <location>
        <begin position="1"/>
        <end position="19"/>
    </location>
</feature>
<organism evidence="15 16">
    <name type="scientific">Alternaria alternata</name>
    <name type="common">Alternaria rot fungus</name>
    <name type="synonym">Torula alternata</name>
    <dbReference type="NCBI Taxonomy" id="5599"/>
    <lineage>
        <taxon>Eukaryota</taxon>
        <taxon>Fungi</taxon>
        <taxon>Dikarya</taxon>
        <taxon>Ascomycota</taxon>
        <taxon>Pezizomycotina</taxon>
        <taxon>Dothideomycetes</taxon>
        <taxon>Pleosporomycetidae</taxon>
        <taxon>Pleosporales</taxon>
        <taxon>Pleosporineae</taxon>
        <taxon>Pleosporaceae</taxon>
        <taxon>Alternaria</taxon>
        <taxon>Alternaria sect. Alternaria</taxon>
        <taxon>Alternaria alternata complex</taxon>
    </lineage>
</organism>
<dbReference type="Gene3D" id="2.160.20.10">
    <property type="entry name" value="Single-stranded right-handed beta-helix, Pectin lyase-like"/>
    <property type="match status" value="1"/>
</dbReference>
<evidence type="ECO:0000256" key="11">
    <source>
        <dbReference type="ARBA" id="ARBA00034074"/>
    </source>
</evidence>
<dbReference type="PANTHER" id="PTHR31884">
    <property type="entry name" value="POLYGALACTURONASE"/>
    <property type="match status" value="1"/>
</dbReference>
<evidence type="ECO:0000256" key="8">
    <source>
        <dbReference type="ARBA" id="ARBA00023157"/>
    </source>
</evidence>
<keyword evidence="5 14" id="KW-0732">Signal</keyword>
<evidence type="ECO:0000256" key="4">
    <source>
        <dbReference type="ARBA" id="ARBA00022525"/>
    </source>
</evidence>
<evidence type="ECO:0000256" key="14">
    <source>
        <dbReference type="SAM" id="SignalP"/>
    </source>
</evidence>
<evidence type="ECO:0000256" key="1">
    <source>
        <dbReference type="ARBA" id="ARBA00004613"/>
    </source>
</evidence>
<dbReference type="GeneID" id="29114947"/>
<reference evidence="15 16" key="1">
    <citation type="submission" date="2016-05" db="EMBL/GenBank/DDBJ databases">
        <title>Comparative analysis of secretome profiles of manganese(II)-oxidizing ascomycete fungi.</title>
        <authorList>
            <consortium name="DOE Joint Genome Institute"/>
            <person name="Zeiner C.A."/>
            <person name="Purvine S.O."/>
            <person name="Zink E.M."/>
            <person name="Wu S."/>
            <person name="Pasa-Tolic L."/>
            <person name="Chaput D.L."/>
            <person name="Haridas S."/>
            <person name="Grigoriev I.V."/>
            <person name="Santelli C.M."/>
            <person name="Hansel C.M."/>
        </authorList>
    </citation>
    <scope>NUCLEOTIDE SEQUENCE [LARGE SCALE GENOMIC DNA]</scope>
    <source>
        <strain evidence="15 16">SRC1lrK2f</strain>
    </source>
</reference>
<evidence type="ECO:0000256" key="6">
    <source>
        <dbReference type="ARBA" id="ARBA00022737"/>
    </source>
</evidence>
<sequence length="392" mass="39567">MPALHTGLIFAAVAAVASAAPTTDNTSAASSNILAKRAVCSYTGTINPTTVASDAPGCSSITFNGITVPKGQSLDLSKLTKGTTVTFQGHNTWLAQVGFDDSLLKIGGTDIIVTGAAGARLDGQGAQYWDGLGSNGPTPKPKFLAAHNLLGTSAINNLYLLDTPVQAVSINGCNGLKVNKMTIDNKSGNSLPANKMPHNTDGFDIGASSNIVIDGAIVDNQDDCVAINSGTGITFQNGQCNGGHGLSVGSVGHGSSTASNTVSNVQFLNNKISNSSNGIRVKSFVDGKGSIDKVTYKGITLSGITKYGILIEQNYNGGDLPKNVAPGTGVPITGLTIDNIIGGNGVVASGTNVAIECGNCSGWTWTSTVNVTGGKKFSCVGTPSAVPAGTCA</sequence>
<dbReference type="InterPro" id="IPR050434">
    <property type="entry name" value="Glycosyl_hydrlase_28"/>
</dbReference>
<comment type="subcellular location">
    <subcellularLocation>
        <location evidence="1">Secreted</location>
    </subcellularLocation>
</comment>
<keyword evidence="10" id="KW-0961">Cell wall biogenesis/degradation</keyword>
<dbReference type="SMART" id="SM00710">
    <property type="entry name" value="PbH1"/>
    <property type="match status" value="6"/>
</dbReference>
<evidence type="ECO:0000256" key="13">
    <source>
        <dbReference type="RuleBase" id="RU361169"/>
    </source>
</evidence>
<feature type="active site" evidence="12">
    <location>
        <position position="244"/>
    </location>
</feature>
<dbReference type="InterPro" id="IPR011050">
    <property type="entry name" value="Pectin_lyase_fold/virulence"/>
</dbReference>
<gene>
    <name evidence="15" type="ORF">CC77DRAFT_1082229</name>
</gene>
<evidence type="ECO:0000313" key="16">
    <source>
        <dbReference type="Proteomes" id="UP000077248"/>
    </source>
</evidence>
<evidence type="ECO:0000256" key="9">
    <source>
        <dbReference type="ARBA" id="ARBA00023295"/>
    </source>
</evidence>
<dbReference type="VEuPathDB" id="FungiDB:CC77DRAFT_1082229"/>
<evidence type="ECO:0000313" key="15">
    <source>
        <dbReference type="EMBL" id="OAG14756.1"/>
    </source>
</evidence>
<dbReference type="Proteomes" id="UP000077248">
    <property type="component" value="Unassembled WGS sequence"/>
</dbReference>
<dbReference type="InterPro" id="IPR000743">
    <property type="entry name" value="Glyco_hydro_28"/>
</dbReference>
<dbReference type="GO" id="GO:0004650">
    <property type="term" value="F:polygalacturonase activity"/>
    <property type="evidence" value="ECO:0007669"/>
    <property type="project" value="UniProtKB-EC"/>
</dbReference>
<dbReference type="RefSeq" id="XP_018380177.1">
    <property type="nucleotide sequence ID" value="XM_018529353.1"/>
</dbReference>
<dbReference type="EC" id="3.2.1.15" evidence="3"/>
<accession>A0A177D5G1</accession>
<dbReference type="InterPro" id="IPR006626">
    <property type="entry name" value="PbH1"/>
</dbReference>
<keyword evidence="6" id="KW-0677">Repeat</keyword>
<dbReference type="GO" id="GO:0045490">
    <property type="term" value="P:pectin catabolic process"/>
    <property type="evidence" value="ECO:0007669"/>
    <property type="project" value="TreeGrafter"/>
</dbReference>
<feature type="chain" id="PRO_5008059039" description="endo-polygalacturonase" evidence="14">
    <location>
        <begin position="20"/>
        <end position="392"/>
    </location>
</feature>
<evidence type="ECO:0000256" key="5">
    <source>
        <dbReference type="ARBA" id="ARBA00022729"/>
    </source>
</evidence>
<proteinExistence type="inferred from homology"/>
<dbReference type="KEGG" id="aalt:CC77DRAFT_1082229"/>
<evidence type="ECO:0000256" key="10">
    <source>
        <dbReference type="ARBA" id="ARBA00023316"/>
    </source>
</evidence>
<dbReference type="PROSITE" id="PS00502">
    <property type="entry name" value="POLYGALACTURONASE"/>
    <property type="match status" value="1"/>
</dbReference>
<dbReference type="InterPro" id="IPR012334">
    <property type="entry name" value="Pectin_lyas_fold"/>
</dbReference>
<dbReference type="AlphaFoldDB" id="A0A177D5G1"/>
<evidence type="ECO:0000256" key="2">
    <source>
        <dbReference type="ARBA" id="ARBA00008834"/>
    </source>
</evidence>
<protein>
    <recommendedName>
        <fullName evidence="3">endo-polygalacturonase</fullName>
        <ecNumber evidence="3">3.2.1.15</ecNumber>
    </recommendedName>
</protein>
<evidence type="ECO:0000256" key="3">
    <source>
        <dbReference type="ARBA" id="ARBA00012736"/>
    </source>
</evidence>
<keyword evidence="9 13" id="KW-0326">Glycosidase</keyword>
<dbReference type="GO" id="GO:0071555">
    <property type="term" value="P:cell wall organization"/>
    <property type="evidence" value="ECO:0007669"/>
    <property type="project" value="UniProtKB-KW"/>
</dbReference>
<evidence type="ECO:0000256" key="12">
    <source>
        <dbReference type="PROSITE-ProRule" id="PRU10052"/>
    </source>
</evidence>
<comment type="catalytic activity">
    <reaction evidence="11">
        <text>(1,4-alpha-D-galacturonosyl)n+m + H2O = (1,4-alpha-D-galacturonosyl)n + (1,4-alpha-D-galacturonosyl)m.</text>
        <dbReference type="EC" id="3.2.1.15"/>
    </reaction>
</comment>